<accession>A0A8S1SLS1</accession>
<keyword evidence="2" id="KW-1185">Reference proteome</keyword>
<reference evidence="1" key="1">
    <citation type="submission" date="2021-01" db="EMBL/GenBank/DDBJ databases">
        <authorList>
            <consortium name="Genoscope - CEA"/>
            <person name="William W."/>
        </authorList>
    </citation>
    <scope>NUCLEOTIDE SEQUENCE</scope>
</reference>
<proteinExistence type="predicted"/>
<protein>
    <submittedName>
        <fullName evidence="1">Uncharacterized protein</fullName>
    </submittedName>
</protein>
<dbReference type="EMBL" id="CAJJDO010000009">
    <property type="protein sequence ID" value="CAD8140416.1"/>
    <property type="molecule type" value="Genomic_DNA"/>
</dbReference>
<evidence type="ECO:0000313" key="1">
    <source>
        <dbReference type="EMBL" id="CAD8140416.1"/>
    </source>
</evidence>
<sequence length="321" mass="37877">MKLNQNEFKFQTDGDNVIITFTFLSYITSNKPDHMSQFTDITFSRIVLNDCHYQWKEKVQILPTKFMLDSQIRKSLQTSTNNEILPQQINKKIDINFPEIRDELILLLETTLEDARDKDLSDNNDKFAISEYADSIANSPPSFNTPQINSTKLQDLIKEKFKKRLSRAKKTKKKKKLVKNNYNVVFPRRNDSNCKSNQEPVMFNFNKDVQQNRDNRINLKWTHRYNVIQPPKTVNEILCYVSNIKLSNDIKTNFGNSTYDNFEIKDPIIVVDIVDVIRLYKQYLLAGKQFYFIMLFVKKQQEIADFADIVQKNEQEFVQLI</sequence>
<dbReference type="AlphaFoldDB" id="A0A8S1SLS1"/>
<organism evidence="1 2">
    <name type="scientific">Paramecium pentaurelia</name>
    <dbReference type="NCBI Taxonomy" id="43138"/>
    <lineage>
        <taxon>Eukaryota</taxon>
        <taxon>Sar</taxon>
        <taxon>Alveolata</taxon>
        <taxon>Ciliophora</taxon>
        <taxon>Intramacronucleata</taxon>
        <taxon>Oligohymenophorea</taxon>
        <taxon>Peniculida</taxon>
        <taxon>Parameciidae</taxon>
        <taxon>Paramecium</taxon>
    </lineage>
</organism>
<comment type="caution">
    <text evidence="1">The sequence shown here is derived from an EMBL/GenBank/DDBJ whole genome shotgun (WGS) entry which is preliminary data.</text>
</comment>
<evidence type="ECO:0000313" key="2">
    <source>
        <dbReference type="Proteomes" id="UP000689195"/>
    </source>
</evidence>
<dbReference type="Proteomes" id="UP000689195">
    <property type="component" value="Unassembled WGS sequence"/>
</dbReference>
<name>A0A8S1SLS1_9CILI</name>
<gene>
    <name evidence="1" type="ORF">PPENT_87.1.T0090063</name>
</gene>